<reference evidence="2 3" key="1">
    <citation type="submission" date="2021-06" db="EMBL/GenBank/DDBJ databases">
        <title>Caerostris extrusa draft genome.</title>
        <authorList>
            <person name="Kono N."/>
            <person name="Arakawa K."/>
        </authorList>
    </citation>
    <scope>NUCLEOTIDE SEQUENCE [LARGE SCALE GENOMIC DNA]</scope>
</reference>
<organism evidence="2 3">
    <name type="scientific">Caerostris extrusa</name>
    <name type="common">Bark spider</name>
    <name type="synonym">Caerostris bankana</name>
    <dbReference type="NCBI Taxonomy" id="172846"/>
    <lineage>
        <taxon>Eukaryota</taxon>
        <taxon>Metazoa</taxon>
        <taxon>Ecdysozoa</taxon>
        <taxon>Arthropoda</taxon>
        <taxon>Chelicerata</taxon>
        <taxon>Arachnida</taxon>
        <taxon>Araneae</taxon>
        <taxon>Araneomorphae</taxon>
        <taxon>Entelegynae</taxon>
        <taxon>Araneoidea</taxon>
        <taxon>Araneidae</taxon>
        <taxon>Caerostris</taxon>
    </lineage>
</organism>
<name>A0AAV4X1N2_CAEEX</name>
<accession>A0AAV4X1N2</accession>
<keyword evidence="3" id="KW-1185">Reference proteome</keyword>
<dbReference type="EMBL" id="BPLR01017141">
    <property type="protein sequence ID" value="GIY89022.1"/>
    <property type="molecule type" value="Genomic_DNA"/>
</dbReference>
<dbReference type="AlphaFoldDB" id="A0AAV4X1N2"/>
<evidence type="ECO:0000256" key="1">
    <source>
        <dbReference type="SAM" id="Phobius"/>
    </source>
</evidence>
<evidence type="ECO:0000313" key="3">
    <source>
        <dbReference type="Proteomes" id="UP001054945"/>
    </source>
</evidence>
<keyword evidence="1" id="KW-0812">Transmembrane</keyword>
<gene>
    <name evidence="2" type="ORF">CEXT_276561</name>
</gene>
<keyword evidence="1" id="KW-1133">Transmembrane helix</keyword>
<protein>
    <submittedName>
        <fullName evidence="2">Uncharacterized protein</fullName>
    </submittedName>
</protein>
<proteinExistence type="predicted"/>
<comment type="caution">
    <text evidence="2">The sequence shown here is derived from an EMBL/GenBank/DDBJ whole genome shotgun (WGS) entry which is preliminary data.</text>
</comment>
<dbReference type="Proteomes" id="UP001054945">
    <property type="component" value="Unassembled WGS sequence"/>
</dbReference>
<feature type="transmembrane region" description="Helical" evidence="1">
    <location>
        <begin position="32"/>
        <end position="57"/>
    </location>
</feature>
<sequence length="210" mass="23001">MKSEGDNSLLSCRFANHVTNRGNKRQDHPESAYLSGIFLVTMKLLAGIALLLSVLALSSAEKLLGVPLHRHKTVRHPLTAELQWGGPAEEVVPQRCPSQSPQQLHGCKHPTSSNCLPPSPKLPSVLKCVSIPQAQYFGPISLGTSPELRRVRIPILQPVGALQEMQVTNKSMSVTYIFYVQNKLLTCEEMTIIMGMQITYGVSSNTINSS</sequence>
<evidence type="ECO:0000313" key="2">
    <source>
        <dbReference type="EMBL" id="GIY89022.1"/>
    </source>
</evidence>
<keyword evidence="1" id="KW-0472">Membrane</keyword>